<protein>
    <submittedName>
        <fullName evidence="2">Uncharacterized protein</fullName>
    </submittedName>
</protein>
<accession>A0A4C2A877</accession>
<sequence>MGHVHLCDAVSEQSSVLRRRARAARAAEGALRLPPPRFPTPATSDTGKAPRPPPPSSRHSKLPPTSCCTDSSDSPPIASLSHPHNKCSKFISVSRSRRRTRTLRIYRLIGRGHSEALVTQPIVRRVLCSRRPARFTHVPTDGAASRTPVRR</sequence>
<name>A0A4C2A877_EUMVA</name>
<gene>
    <name evidence="2" type="ORF">EVAR_70098_1</name>
</gene>
<dbReference type="AlphaFoldDB" id="A0A4C2A877"/>
<dbReference type="EMBL" id="BGZK01002622">
    <property type="protein sequence ID" value="GBP95389.1"/>
    <property type="molecule type" value="Genomic_DNA"/>
</dbReference>
<keyword evidence="3" id="KW-1185">Reference proteome</keyword>
<proteinExistence type="predicted"/>
<organism evidence="2 3">
    <name type="scientific">Eumeta variegata</name>
    <name type="common">Bagworm moth</name>
    <name type="synonym">Eumeta japonica</name>
    <dbReference type="NCBI Taxonomy" id="151549"/>
    <lineage>
        <taxon>Eukaryota</taxon>
        <taxon>Metazoa</taxon>
        <taxon>Ecdysozoa</taxon>
        <taxon>Arthropoda</taxon>
        <taxon>Hexapoda</taxon>
        <taxon>Insecta</taxon>
        <taxon>Pterygota</taxon>
        <taxon>Neoptera</taxon>
        <taxon>Endopterygota</taxon>
        <taxon>Lepidoptera</taxon>
        <taxon>Glossata</taxon>
        <taxon>Ditrysia</taxon>
        <taxon>Tineoidea</taxon>
        <taxon>Psychidae</taxon>
        <taxon>Oiketicinae</taxon>
        <taxon>Eumeta</taxon>
    </lineage>
</organism>
<evidence type="ECO:0000313" key="2">
    <source>
        <dbReference type="EMBL" id="GBP95389.1"/>
    </source>
</evidence>
<dbReference type="Proteomes" id="UP000299102">
    <property type="component" value="Unassembled WGS sequence"/>
</dbReference>
<feature type="region of interest" description="Disordered" evidence="1">
    <location>
        <begin position="1"/>
        <end position="85"/>
    </location>
</feature>
<reference evidence="2 3" key="1">
    <citation type="journal article" date="2019" name="Commun. Biol.">
        <title>The bagworm genome reveals a unique fibroin gene that provides high tensile strength.</title>
        <authorList>
            <person name="Kono N."/>
            <person name="Nakamura H."/>
            <person name="Ohtoshi R."/>
            <person name="Tomita M."/>
            <person name="Numata K."/>
            <person name="Arakawa K."/>
        </authorList>
    </citation>
    <scope>NUCLEOTIDE SEQUENCE [LARGE SCALE GENOMIC DNA]</scope>
</reference>
<comment type="caution">
    <text evidence="2">The sequence shown here is derived from an EMBL/GenBank/DDBJ whole genome shotgun (WGS) entry which is preliminary data.</text>
</comment>
<evidence type="ECO:0000313" key="3">
    <source>
        <dbReference type="Proteomes" id="UP000299102"/>
    </source>
</evidence>
<evidence type="ECO:0000256" key="1">
    <source>
        <dbReference type="SAM" id="MobiDB-lite"/>
    </source>
</evidence>